<reference evidence="1" key="1">
    <citation type="journal article" date="2014" name="Int. J. Syst. Evol. Microbiol.">
        <title>Complete genome sequence of Corynebacterium casei LMG S-19264T (=DSM 44701T), isolated from a smear-ripened cheese.</title>
        <authorList>
            <consortium name="US DOE Joint Genome Institute (JGI-PGF)"/>
            <person name="Walter F."/>
            <person name="Albersmeier A."/>
            <person name="Kalinowski J."/>
            <person name="Ruckert C."/>
        </authorList>
    </citation>
    <scope>NUCLEOTIDE SEQUENCE</scope>
    <source>
        <strain evidence="1">JCM 3131</strain>
    </source>
</reference>
<organism evidence="1 2">
    <name type="scientific">Streptomyces ruber</name>
    <dbReference type="NCBI Taxonomy" id="83378"/>
    <lineage>
        <taxon>Bacteria</taxon>
        <taxon>Bacillati</taxon>
        <taxon>Actinomycetota</taxon>
        <taxon>Actinomycetes</taxon>
        <taxon>Kitasatosporales</taxon>
        <taxon>Streptomycetaceae</taxon>
        <taxon>Streptomyces</taxon>
    </lineage>
</organism>
<evidence type="ECO:0000313" key="1">
    <source>
        <dbReference type="EMBL" id="GGQ79227.1"/>
    </source>
</evidence>
<dbReference type="EMBL" id="BMQK01000016">
    <property type="protein sequence ID" value="GGQ79227.1"/>
    <property type="molecule type" value="Genomic_DNA"/>
</dbReference>
<sequence length="160" mass="17533">MSGPMSEHPIEHLSERMAGHLAERMTERTLATRSTEQDVFEYALLRVVPRVERGECFNAGVLVYCRARSFVGARTHLDETKLLALDPRADVAGVRAALGAVERICAGGEAAGQAARDDAGRRFRWLIAPRSTVIQPGPVHTGFTTDPAAETRRLLDLLVK</sequence>
<proteinExistence type="predicted"/>
<gene>
    <name evidence="1" type="ORF">GCM10010145_56190</name>
</gene>
<evidence type="ECO:0000313" key="2">
    <source>
        <dbReference type="Proteomes" id="UP000620156"/>
    </source>
</evidence>
<dbReference type="InterPro" id="IPR021398">
    <property type="entry name" value="DUF3037"/>
</dbReference>
<comment type="caution">
    <text evidence="1">The sequence shown here is derived from an EMBL/GenBank/DDBJ whole genome shotgun (WGS) entry which is preliminary data.</text>
</comment>
<accession>A0A918BPU1</accession>
<evidence type="ECO:0008006" key="3">
    <source>
        <dbReference type="Google" id="ProtNLM"/>
    </source>
</evidence>
<name>A0A918BPU1_9ACTN</name>
<dbReference type="Pfam" id="PF11236">
    <property type="entry name" value="DUF3037"/>
    <property type="match status" value="1"/>
</dbReference>
<dbReference type="Proteomes" id="UP000620156">
    <property type="component" value="Unassembled WGS sequence"/>
</dbReference>
<keyword evidence="2" id="KW-1185">Reference proteome</keyword>
<dbReference type="AlphaFoldDB" id="A0A918BPU1"/>
<reference evidence="1" key="2">
    <citation type="submission" date="2020-09" db="EMBL/GenBank/DDBJ databases">
        <authorList>
            <person name="Sun Q."/>
            <person name="Ohkuma M."/>
        </authorList>
    </citation>
    <scope>NUCLEOTIDE SEQUENCE</scope>
    <source>
        <strain evidence="1">JCM 3131</strain>
    </source>
</reference>
<protein>
    <recommendedName>
        <fullName evidence="3">DUF3037 domain-containing protein</fullName>
    </recommendedName>
</protein>